<evidence type="ECO:0000313" key="2">
    <source>
        <dbReference type="Proteomes" id="UP000215914"/>
    </source>
</evidence>
<reference evidence="1" key="2">
    <citation type="submission" date="2020-06" db="EMBL/GenBank/DDBJ databases">
        <title>Helianthus annuus Genome sequencing and assembly Release 2.</title>
        <authorList>
            <person name="Gouzy J."/>
            <person name="Langlade N."/>
            <person name="Munos S."/>
        </authorList>
    </citation>
    <scope>NUCLEOTIDE SEQUENCE</scope>
    <source>
        <tissue evidence="1">Leaves</tissue>
    </source>
</reference>
<sequence>MIIVGQAYYFILHHFCRSCVRFYDAQPEQSVLDESFSHNLMILLNDGSTRPQSNFESDVSKFADGHKTFPDYGDVKNI</sequence>
<dbReference type="EMBL" id="MNCJ02000327">
    <property type="protein sequence ID" value="KAF5777001.1"/>
    <property type="molecule type" value="Genomic_DNA"/>
</dbReference>
<organism evidence="1 2">
    <name type="scientific">Helianthus annuus</name>
    <name type="common">Common sunflower</name>
    <dbReference type="NCBI Taxonomy" id="4232"/>
    <lineage>
        <taxon>Eukaryota</taxon>
        <taxon>Viridiplantae</taxon>
        <taxon>Streptophyta</taxon>
        <taxon>Embryophyta</taxon>
        <taxon>Tracheophyta</taxon>
        <taxon>Spermatophyta</taxon>
        <taxon>Magnoliopsida</taxon>
        <taxon>eudicotyledons</taxon>
        <taxon>Gunneridae</taxon>
        <taxon>Pentapetalae</taxon>
        <taxon>asterids</taxon>
        <taxon>campanulids</taxon>
        <taxon>Asterales</taxon>
        <taxon>Asteraceae</taxon>
        <taxon>Asteroideae</taxon>
        <taxon>Heliantheae alliance</taxon>
        <taxon>Heliantheae</taxon>
        <taxon>Helianthus</taxon>
    </lineage>
</organism>
<evidence type="ECO:0000313" key="1">
    <source>
        <dbReference type="EMBL" id="KAF5777001.1"/>
    </source>
</evidence>
<proteinExistence type="predicted"/>
<dbReference type="AlphaFoldDB" id="A0A9K3ENA6"/>
<protein>
    <submittedName>
        <fullName evidence="1">Uncharacterized protein</fullName>
    </submittedName>
</protein>
<name>A0A9K3ENA6_HELAN</name>
<comment type="caution">
    <text evidence="1">The sequence shown here is derived from an EMBL/GenBank/DDBJ whole genome shotgun (WGS) entry which is preliminary data.</text>
</comment>
<accession>A0A9K3ENA6</accession>
<dbReference type="Proteomes" id="UP000215914">
    <property type="component" value="Unassembled WGS sequence"/>
</dbReference>
<reference evidence="1" key="1">
    <citation type="journal article" date="2017" name="Nature">
        <title>The sunflower genome provides insights into oil metabolism, flowering and Asterid evolution.</title>
        <authorList>
            <person name="Badouin H."/>
            <person name="Gouzy J."/>
            <person name="Grassa C.J."/>
            <person name="Murat F."/>
            <person name="Staton S.E."/>
            <person name="Cottret L."/>
            <person name="Lelandais-Briere C."/>
            <person name="Owens G.L."/>
            <person name="Carrere S."/>
            <person name="Mayjonade B."/>
            <person name="Legrand L."/>
            <person name="Gill N."/>
            <person name="Kane N.C."/>
            <person name="Bowers J.E."/>
            <person name="Hubner S."/>
            <person name="Bellec A."/>
            <person name="Berard A."/>
            <person name="Berges H."/>
            <person name="Blanchet N."/>
            <person name="Boniface M.C."/>
            <person name="Brunel D."/>
            <person name="Catrice O."/>
            <person name="Chaidir N."/>
            <person name="Claudel C."/>
            <person name="Donnadieu C."/>
            <person name="Faraut T."/>
            <person name="Fievet G."/>
            <person name="Helmstetter N."/>
            <person name="King M."/>
            <person name="Knapp S.J."/>
            <person name="Lai Z."/>
            <person name="Le Paslier M.C."/>
            <person name="Lippi Y."/>
            <person name="Lorenzon L."/>
            <person name="Mandel J.R."/>
            <person name="Marage G."/>
            <person name="Marchand G."/>
            <person name="Marquand E."/>
            <person name="Bret-Mestries E."/>
            <person name="Morien E."/>
            <person name="Nambeesan S."/>
            <person name="Nguyen T."/>
            <person name="Pegot-Espagnet P."/>
            <person name="Pouilly N."/>
            <person name="Raftis F."/>
            <person name="Sallet E."/>
            <person name="Schiex T."/>
            <person name="Thomas J."/>
            <person name="Vandecasteele C."/>
            <person name="Vares D."/>
            <person name="Vear F."/>
            <person name="Vautrin S."/>
            <person name="Crespi M."/>
            <person name="Mangin B."/>
            <person name="Burke J.M."/>
            <person name="Salse J."/>
            <person name="Munos S."/>
            <person name="Vincourt P."/>
            <person name="Rieseberg L.H."/>
            <person name="Langlade N.B."/>
        </authorList>
    </citation>
    <scope>NUCLEOTIDE SEQUENCE</scope>
    <source>
        <tissue evidence="1">Leaves</tissue>
    </source>
</reference>
<keyword evidence="2" id="KW-1185">Reference proteome</keyword>
<gene>
    <name evidence="1" type="ORF">HanXRQr2_Chr12g0530511</name>
</gene>
<dbReference type="Gramene" id="mRNA:HanXRQr2_Chr12g0530511">
    <property type="protein sequence ID" value="CDS:HanXRQr2_Chr12g0530511.1"/>
    <property type="gene ID" value="HanXRQr2_Chr12g0530511"/>
</dbReference>